<reference evidence="3" key="1">
    <citation type="journal article" date="2017" name="Genome Biol. Evol.">
        <title>The complete genome sequence of the phytopathogenic fungus Sclerotinia sclerotiorum reveals insights into the genome architecture of broad host range pathogens.</title>
        <authorList>
            <person name="Derbyshire M."/>
            <person name="Denton-Giles M."/>
            <person name="Hegedus D."/>
            <person name="Seifbarghy S."/>
            <person name="Rollins J."/>
            <person name="van Kan J."/>
            <person name="Seidl M.F."/>
            <person name="Faino L."/>
            <person name="Mbengue M."/>
            <person name="Navaud O."/>
            <person name="Raffaele S."/>
            <person name="Hammond-Kosack K."/>
            <person name="Heard S."/>
            <person name="Oliver R."/>
        </authorList>
    </citation>
    <scope>NUCLEOTIDE SEQUENCE [LARGE SCALE GENOMIC DNA]</scope>
    <source>
        <strain evidence="3">ATCC 18683 / 1980 / Ss-1</strain>
    </source>
</reference>
<dbReference type="KEGG" id="ssl:SS1G_08045"/>
<evidence type="ECO:0000313" key="2">
    <source>
        <dbReference type="EMBL" id="APA13367.1"/>
    </source>
</evidence>
<accession>A0A1D9QEK3</accession>
<feature type="region of interest" description="Disordered" evidence="1">
    <location>
        <begin position="229"/>
        <end position="266"/>
    </location>
</feature>
<dbReference type="OrthoDB" id="3547628at2759"/>
<feature type="compositionally biased region" description="Polar residues" evidence="1">
    <location>
        <begin position="257"/>
        <end position="266"/>
    </location>
</feature>
<evidence type="ECO:0000313" key="3">
    <source>
        <dbReference type="Proteomes" id="UP000177798"/>
    </source>
</evidence>
<sequence>MGALWSRLDTEQKEIFRRSVEDLVCIVQQQNVELAELIQQRFTQLNSEEVLELQMENILQDFGLNRTSRRERGYNVISNFISQFNQQQVITKAFIEKQRLKWGEDSSSFWENANCSTGLTSTSISQLWRCIGDIKVADSLNLIRRRISFVLFYRLQEQIKTRIRKLITDDKRKLPSGVDPRSLVKTIIVENIYNPGTASEKAKFTTGGNVNRAIRVGERYAQLEDVRDPIQASGNIRPKKRKRGKKDIPSCIDNDGDNTNSLRSTIPGTNPINALLNPAAVVGNSSVQIASGHGQDSTAYEQTEIESSLELQAMMGDSCLSQPSSAYWVEKIEKNMAVMANVYELNNTLGQYFFAGIEASDLRKQEKKMRRDKYTGAVRLKLPWEGEDFKLEICLSKLAAIGISQAMRGSGEELRDMLGTHIFEAIKTSNRWKEQERDWIQDFSRVLRLSFPGGDIDDDCKLEVVLGYEFGWNFYKRVFPGDL</sequence>
<dbReference type="AlphaFoldDB" id="A0A1D9QEK3"/>
<protein>
    <submittedName>
        <fullName evidence="2">Uncharacterized protein</fullName>
    </submittedName>
</protein>
<name>A0A1D9QEK3_SCLS1</name>
<dbReference type="Proteomes" id="UP000177798">
    <property type="component" value="Chromosome 11"/>
</dbReference>
<proteinExistence type="predicted"/>
<gene>
    <name evidence="2" type="ORF">sscle_11g081370</name>
</gene>
<evidence type="ECO:0000256" key="1">
    <source>
        <dbReference type="SAM" id="MobiDB-lite"/>
    </source>
</evidence>
<dbReference type="RefSeq" id="XP_001591419.1">
    <property type="nucleotide sequence ID" value="XM_001591369.1"/>
</dbReference>
<dbReference type="EMBL" id="CP017824">
    <property type="protein sequence ID" value="APA13367.1"/>
    <property type="molecule type" value="Genomic_DNA"/>
</dbReference>
<organism evidence="2 3">
    <name type="scientific">Sclerotinia sclerotiorum (strain ATCC 18683 / 1980 / Ss-1)</name>
    <name type="common">White mold</name>
    <name type="synonym">Whetzelinia sclerotiorum</name>
    <dbReference type="NCBI Taxonomy" id="665079"/>
    <lineage>
        <taxon>Eukaryota</taxon>
        <taxon>Fungi</taxon>
        <taxon>Dikarya</taxon>
        <taxon>Ascomycota</taxon>
        <taxon>Pezizomycotina</taxon>
        <taxon>Leotiomycetes</taxon>
        <taxon>Helotiales</taxon>
        <taxon>Sclerotiniaceae</taxon>
        <taxon>Sclerotinia</taxon>
    </lineage>
</organism>
<dbReference type="VEuPathDB" id="FungiDB:sscle_11g081370"/>